<comment type="caution">
    <text evidence="1">The sequence shown here is derived from an EMBL/GenBank/DDBJ whole genome shotgun (WGS) entry which is preliminary data.</text>
</comment>
<organism evidence="1 2">
    <name type="scientific">Anaerosolibacter carboniphilus</name>
    <dbReference type="NCBI Taxonomy" id="1417629"/>
    <lineage>
        <taxon>Bacteria</taxon>
        <taxon>Bacillati</taxon>
        <taxon>Bacillota</taxon>
        <taxon>Clostridia</taxon>
        <taxon>Peptostreptococcales</taxon>
        <taxon>Thermotaleaceae</taxon>
        <taxon>Anaerosolibacter</taxon>
    </lineage>
</organism>
<dbReference type="Proteomes" id="UP000579281">
    <property type="component" value="Unassembled WGS sequence"/>
</dbReference>
<reference evidence="1 2" key="1">
    <citation type="submission" date="2020-08" db="EMBL/GenBank/DDBJ databases">
        <title>Genomic Encyclopedia of Type Strains, Phase IV (KMG-IV): sequencing the most valuable type-strain genomes for metagenomic binning, comparative biology and taxonomic classification.</title>
        <authorList>
            <person name="Goeker M."/>
        </authorList>
    </citation>
    <scope>NUCLEOTIDE SEQUENCE [LARGE SCALE GENOMIC DNA]</scope>
    <source>
        <strain evidence="1 2">DSM 103526</strain>
    </source>
</reference>
<dbReference type="RefSeq" id="WP_184313950.1">
    <property type="nucleotide sequence ID" value="NZ_JACHEN010000059.1"/>
</dbReference>
<accession>A0A841L9D0</accession>
<proteinExistence type="predicted"/>
<dbReference type="EMBL" id="JACHEN010000059">
    <property type="protein sequence ID" value="MBB6218979.1"/>
    <property type="molecule type" value="Genomic_DNA"/>
</dbReference>
<dbReference type="AlphaFoldDB" id="A0A841L9D0"/>
<evidence type="ECO:0000313" key="2">
    <source>
        <dbReference type="Proteomes" id="UP000579281"/>
    </source>
</evidence>
<keyword evidence="2" id="KW-1185">Reference proteome</keyword>
<sequence>MDKLQELYEKLSEFMDHFIVKYSYENRGILKKMRIDSRLNMNIEEEEWCKLFLYKSCLNHCAKIVLMRLIEDRGLGHDKLNEKGLEKWRDFVKNLGKDFDILYHIGLLDLQGDENVSIRGIFKKSDYDIFGIDKELADLIIEKFSAVTFGDLRREDIIQLFNRLYTLEDREIMRLEAFHKDAPALTYILKLEKKNVLL</sequence>
<gene>
    <name evidence="1" type="ORF">HNQ80_005157</name>
</gene>
<protein>
    <submittedName>
        <fullName evidence="1">Uncharacterized protein</fullName>
    </submittedName>
</protein>
<evidence type="ECO:0000313" key="1">
    <source>
        <dbReference type="EMBL" id="MBB6218979.1"/>
    </source>
</evidence>
<name>A0A841L9D0_9FIRM</name>